<organism evidence="1 2">
    <name type="scientific">Kroppenstedtia guangzhouensis</name>
    <dbReference type="NCBI Taxonomy" id="1274356"/>
    <lineage>
        <taxon>Bacteria</taxon>
        <taxon>Bacillati</taxon>
        <taxon>Bacillota</taxon>
        <taxon>Bacilli</taxon>
        <taxon>Bacillales</taxon>
        <taxon>Thermoactinomycetaceae</taxon>
        <taxon>Kroppenstedtia</taxon>
    </lineage>
</organism>
<dbReference type="Proteomes" id="UP000617979">
    <property type="component" value="Unassembled WGS sequence"/>
</dbReference>
<accession>A0ABQ1GSZ8</accession>
<dbReference type="EMBL" id="BMEX01000008">
    <property type="protein sequence ID" value="GGA49814.1"/>
    <property type="molecule type" value="Genomic_DNA"/>
</dbReference>
<proteinExistence type="predicted"/>
<dbReference type="CDD" id="cd20691">
    <property type="entry name" value="CdiI_EC536-like"/>
    <property type="match status" value="1"/>
</dbReference>
<evidence type="ECO:0000313" key="1">
    <source>
        <dbReference type="EMBL" id="GGA49814.1"/>
    </source>
</evidence>
<protein>
    <recommendedName>
        <fullName evidence="3">HTH cro/C1-type domain-containing protein</fullName>
    </recommendedName>
</protein>
<keyword evidence="2" id="KW-1185">Reference proteome</keyword>
<evidence type="ECO:0000313" key="2">
    <source>
        <dbReference type="Proteomes" id="UP000617979"/>
    </source>
</evidence>
<dbReference type="Pfam" id="PF18616">
    <property type="entry name" value="CdiI_3"/>
    <property type="match status" value="1"/>
</dbReference>
<evidence type="ECO:0008006" key="3">
    <source>
        <dbReference type="Google" id="ProtNLM"/>
    </source>
</evidence>
<comment type="caution">
    <text evidence="1">The sequence shown here is derived from an EMBL/GenBank/DDBJ whole genome shotgun (WGS) entry which is preliminary data.</text>
</comment>
<sequence>MDKKIDLSFKDIEKKLGITKKEVAVDENYSLSIWYEDVRSTQISRMSVFDLARCLRQNIYIEYILPEVLSRLWENPMLGHMTSGELMNLLSRIDKNFWRKNDRLRIQTERLVHAILHKEIVSPDYQLEDWIVEEFFSDVRKLKAKLQS</sequence>
<gene>
    <name evidence="1" type="ORF">GCM10007416_23700</name>
</gene>
<dbReference type="RefSeq" id="WP_188432740.1">
    <property type="nucleotide sequence ID" value="NZ_BMEX01000008.1"/>
</dbReference>
<name>A0ABQ1GSZ8_9BACL</name>
<dbReference type="InterPro" id="IPR040547">
    <property type="entry name" value="CdiI"/>
</dbReference>
<reference evidence="2" key="1">
    <citation type="journal article" date="2019" name="Int. J. Syst. Evol. Microbiol.">
        <title>The Global Catalogue of Microorganisms (GCM) 10K type strain sequencing project: providing services to taxonomists for standard genome sequencing and annotation.</title>
        <authorList>
            <consortium name="The Broad Institute Genomics Platform"/>
            <consortium name="The Broad Institute Genome Sequencing Center for Infectious Disease"/>
            <person name="Wu L."/>
            <person name="Ma J."/>
        </authorList>
    </citation>
    <scope>NUCLEOTIDE SEQUENCE [LARGE SCALE GENOMIC DNA]</scope>
    <source>
        <strain evidence="2">CGMCC 1.12404</strain>
    </source>
</reference>